<dbReference type="Pfam" id="PF05977">
    <property type="entry name" value="MFS_3"/>
    <property type="match status" value="1"/>
</dbReference>
<dbReference type="InterPro" id="IPR036259">
    <property type="entry name" value="MFS_trans_sf"/>
</dbReference>
<gene>
    <name evidence="9" type="ORF">GCM10011610_29720</name>
</gene>
<dbReference type="EMBL" id="BMNE01000003">
    <property type="protein sequence ID" value="GGN80411.1"/>
    <property type="molecule type" value="Genomic_DNA"/>
</dbReference>
<feature type="transmembrane region" description="Helical" evidence="7">
    <location>
        <begin position="31"/>
        <end position="54"/>
    </location>
</feature>
<evidence type="ECO:0000256" key="6">
    <source>
        <dbReference type="ARBA" id="ARBA00023136"/>
    </source>
</evidence>
<proteinExistence type="predicted"/>
<reference evidence="10" key="1">
    <citation type="journal article" date="2019" name="Int. J. Syst. Evol. Microbiol.">
        <title>The Global Catalogue of Microorganisms (GCM) 10K type strain sequencing project: providing services to taxonomists for standard genome sequencing and annotation.</title>
        <authorList>
            <consortium name="The Broad Institute Genomics Platform"/>
            <consortium name="The Broad Institute Genome Sequencing Center for Infectious Disease"/>
            <person name="Wu L."/>
            <person name="Ma J."/>
        </authorList>
    </citation>
    <scope>NUCLEOTIDE SEQUENCE [LARGE SCALE GENOMIC DNA]</scope>
    <source>
        <strain evidence="10">CGMCC 4.7329</strain>
    </source>
</reference>
<keyword evidence="6 7" id="KW-0472">Membrane</keyword>
<feature type="transmembrane region" description="Helical" evidence="7">
    <location>
        <begin position="362"/>
        <end position="380"/>
    </location>
</feature>
<evidence type="ECO:0000256" key="4">
    <source>
        <dbReference type="ARBA" id="ARBA00022692"/>
    </source>
</evidence>
<dbReference type="PRINTS" id="PR01988">
    <property type="entry name" value="EXPORTERBACE"/>
</dbReference>
<dbReference type="PANTHER" id="PTHR23513">
    <property type="entry name" value="INTEGRAL MEMBRANE EFFLUX PROTEIN-RELATED"/>
    <property type="match status" value="1"/>
</dbReference>
<dbReference type="InterPro" id="IPR010290">
    <property type="entry name" value="TM_effector"/>
</dbReference>
<dbReference type="Gene3D" id="1.20.1250.20">
    <property type="entry name" value="MFS general substrate transporter like domains"/>
    <property type="match status" value="1"/>
</dbReference>
<feature type="transmembrane region" description="Helical" evidence="7">
    <location>
        <begin position="147"/>
        <end position="175"/>
    </location>
</feature>
<feature type="transmembrane region" description="Helical" evidence="7">
    <location>
        <begin position="74"/>
        <end position="99"/>
    </location>
</feature>
<keyword evidence="5 7" id="KW-1133">Transmembrane helix</keyword>
<dbReference type="PROSITE" id="PS50850">
    <property type="entry name" value="MFS"/>
    <property type="match status" value="1"/>
</dbReference>
<evidence type="ECO:0000313" key="10">
    <source>
        <dbReference type="Proteomes" id="UP000658127"/>
    </source>
</evidence>
<feature type="domain" description="Major facilitator superfamily (MFS) profile" evidence="8">
    <location>
        <begin position="1"/>
        <end position="386"/>
    </location>
</feature>
<keyword evidence="4 7" id="KW-0812">Transmembrane</keyword>
<evidence type="ECO:0000313" key="9">
    <source>
        <dbReference type="EMBL" id="GGN80411.1"/>
    </source>
</evidence>
<keyword evidence="3" id="KW-1003">Cell membrane</keyword>
<evidence type="ECO:0000256" key="1">
    <source>
        <dbReference type="ARBA" id="ARBA00004651"/>
    </source>
</evidence>
<evidence type="ECO:0000256" key="2">
    <source>
        <dbReference type="ARBA" id="ARBA00022448"/>
    </source>
</evidence>
<evidence type="ECO:0000256" key="3">
    <source>
        <dbReference type="ARBA" id="ARBA00022475"/>
    </source>
</evidence>
<dbReference type="SUPFAM" id="SSF103473">
    <property type="entry name" value="MFS general substrate transporter"/>
    <property type="match status" value="1"/>
</dbReference>
<organism evidence="9 10">
    <name type="scientific">Nocardia rhizosphaerihabitans</name>
    <dbReference type="NCBI Taxonomy" id="1691570"/>
    <lineage>
        <taxon>Bacteria</taxon>
        <taxon>Bacillati</taxon>
        <taxon>Actinomycetota</taxon>
        <taxon>Actinomycetes</taxon>
        <taxon>Mycobacteriales</taxon>
        <taxon>Nocardiaceae</taxon>
        <taxon>Nocardia</taxon>
    </lineage>
</organism>
<dbReference type="CDD" id="cd06173">
    <property type="entry name" value="MFS_MefA_like"/>
    <property type="match status" value="1"/>
</dbReference>
<comment type="subcellular location">
    <subcellularLocation>
        <location evidence="1">Cell membrane</location>
        <topology evidence="1">Multi-pass membrane protein</topology>
    </subcellularLocation>
</comment>
<evidence type="ECO:0000259" key="8">
    <source>
        <dbReference type="PROSITE" id="PS50850"/>
    </source>
</evidence>
<accession>A0ABQ2KGB2</accession>
<comment type="caution">
    <text evidence="9">The sequence shown here is derived from an EMBL/GenBank/DDBJ whole genome shotgun (WGS) entry which is preliminary data.</text>
</comment>
<evidence type="ECO:0000256" key="7">
    <source>
        <dbReference type="SAM" id="Phobius"/>
    </source>
</evidence>
<keyword evidence="10" id="KW-1185">Reference proteome</keyword>
<keyword evidence="2" id="KW-0813">Transport</keyword>
<dbReference type="InterPro" id="IPR020846">
    <property type="entry name" value="MFS_dom"/>
</dbReference>
<feature type="transmembrane region" description="Helical" evidence="7">
    <location>
        <begin position="242"/>
        <end position="264"/>
    </location>
</feature>
<dbReference type="PANTHER" id="PTHR23513:SF6">
    <property type="entry name" value="MAJOR FACILITATOR SUPERFAMILY ASSOCIATED DOMAIN-CONTAINING PROTEIN"/>
    <property type="match status" value="1"/>
</dbReference>
<protein>
    <submittedName>
        <fullName evidence="9">MFS transporter</fullName>
    </submittedName>
</protein>
<dbReference type="Proteomes" id="UP000658127">
    <property type="component" value="Unassembled WGS sequence"/>
</dbReference>
<feature type="transmembrane region" description="Helical" evidence="7">
    <location>
        <begin position="295"/>
        <end position="317"/>
    </location>
</feature>
<dbReference type="InterPro" id="IPR022324">
    <property type="entry name" value="Bacilysin_exporter_BacE_put"/>
</dbReference>
<name>A0ABQ2KGB2_9NOCA</name>
<feature type="transmembrane region" description="Helical" evidence="7">
    <location>
        <begin position="210"/>
        <end position="230"/>
    </location>
</feature>
<evidence type="ECO:0000256" key="5">
    <source>
        <dbReference type="ARBA" id="ARBA00022989"/>
    </source>
</evidence>
<sequence>MWGGETVSMVGDASYEVVLAVLVLSVTGSPAALGVVMLAVTVPHGALLLVGGAITDRFSPRTIMLISHLVRGTVLAVLAVLAAAGAVTLWHLLVIGIVIGTAEAFFHPAGASILPSLVSREDLPRANALLGAGEQAARLVGPVLGGLLMAVAGAPIAIGFNAFTFLVGAATVLAAPRRQAEPVEQLSAKTVLREITSGFAYARRSVEVRIILLLVGAATLSYSGLFGVGLPTLSQNFGNSAVVLGAMLSAWGLGQLAGTLSAAAFGLPRRWGVLIVAMTIAEGCSFAVLGFVPHYLIAVVLLAVLGFGVAYSTDVALPTFVQTTAPETMLGRVNSLIDLPRAVLSPLSLAAFGFLAAAGVRWAFLAAAVPMLLVGIGLALSGHATTLTSGSGTDADLDGSADQSVPQST</sequence>